<dbReference type="OrthoDB" id="2125396at2759"/>
<protein>
    <recommendedName>
        <fullName evidence="3">F-box domain-containing protein</fullName>
    </recommendedName>
</protein>
<name>A0A177F490_9EURO</name>
<dbReference type="RefSeq" id="XP_022510373.1">
    <property type="nucleotide sequence ID" value="XM_022657360.1"/>
</dbReference>
<dbReference type="Proteomes" id="UP000077002">
    <property type="component" value="Unassembled WGS sequence"/>
</dbReference>
<dbReference type="AlphaFoldDB" id="A0A177F490"/>
<evidence type="ECO:0000313" key="1">
    <source>
        <dbReference type="EMBL" id="OAG38421.1"/>
    </source>
</evidence>
<dbReference type="EMBL" id="LVKK01000056">
    <property type="protein sequence ID" value="OAG38421.1"/>
    <property type="molecule type" value="Genomic_DNA"/>
</dbReference>
<dbReference type="Gene3D" id="3.80.10.10">
    <property type="entry name" value="Ribonuclease Inhibitor"/>
    <property type="match status" value="1"/>
</dbReference>
<accession>A0A177F490</accession>
<dbReference type="InterPro" id="IPR032675">
    <property type="entry name" value="LRR_dom_sf"/>
</dbReference>
<proteinExistence type="predicted"/>
<keyword evidence="2" id="KW-1185">Reference proteome</keyword>
<dbReference type="SUPFAM" id="SSF52047">
    <property type="entry name" value="RNI-like"/>
    <property type="match status" value="1"/>
</dbReference>
<sequence length="357" mass="40408">MSPLVAAMMLKGYFGLAVWYPKHGMLLLYISFTLGLCFLAATSTSSFEQYVLRDGREDRVSNSLTARLIFRTKLSLEGFASPAVTFSIASLASLSKCVHLRQLDLSADSYSIEVVDLLHAIAELEHLTSLSLPKGFRIYRNLHSIQNLRWPRNLTHLYASDVMCTRSAEWDLLIESWPRTLRTLTFPDFPGFFAPDVFLYCRKQADYVQRLELTQSSGAPGGNSNLFDILQVFPGLQELIVPIDVAWNTLREPPAETEEVAIRHSLLEILRIMPRPRWYSDSQGELNAPTDFGSLSRLAALPRLRRLEMPKSFTTYDSEEDQALFEEISGRIEDRADADQRNSSGIFLVDDSEVAEK</sequence>
<gene>
    <name evidence="1" type="ORF">AYO21_07404</name>
</gene>
<evidence type="ECO:0008006" key="3">
    <source>
        <dbReference type="Google" id="ProtNLM"/>
    </source>
</evidence>
<organism evidence="1 2">
    <name type="scientific">Fonsecaea monophora</name>
    <dbReference type="NCBI Taxonomy" id="254056"/>
    <lineage>
        <taxon>Eukaryota</taxon>
        <taxon>Fungi</taxon>
        <taxon>Dikarya</taxon>
        <taxon>Ascomycota</taxon>
        <taxon>Pezizomycotina</taxon>
        <taxon>Eurotiomycetes</taxon>
        <taxon>Chaetothyriomycetidae</taxon>
        <taxon>Chaetothyriales</taxon>
        <taxon>Herpotrichiellaceae</taxon>
        <taxon>Fonsecaea</taxon>
    </lineage>
</organism>
<reference evidence="1 2" key="1">
    <citation type="submission" date="2016-03" db="EMBL/GenBank/DDBJ databases">
        <title>Draft genome sequence of the Fonsecaea monophora CBS 269.37.</title>
        <authorList>
            <person name="Bombassaro A."/>
            <person name="Vinicius W.A."/>
            <person name="De Hoog S."/>
            <person name="Sun J."/>
            <person name="Souza E.M."/>
            <person name="Raittz R.T."/>
            <person name="Costa F."/>
            <person name="Leao A.C."/>
            <person name="Tadra-Sfeir M.Z."/>
            <person name="Baura V."/>
            <person name="Balsanelli E."/>
            <person name="Pedrosa F.O."/>
            <person name="Moreno L.F."/>
            <person name="Steffens M.B."/>
            <person name="Xi L."/>
            <person name="Bocca A.L."/>
            <person name="Felipe M.S."/>
            <person name="Teixeira M."/>
            <person name="Telles Filho F.Q."/>
            <person name="Azevedo C.M."/>
            <person name="Gomes R."/>
            <person name="Vicente V.A."/>
        </authorList>
    </citation>
    <scope>NUCLEOTIDE SEQUENCE [LARGE SCALE GENOMIC DNA]</scope>
    <source>
        <strain evidence="1 2">CBS 269.37</strain>
    </source>
</reference>
<dbReference type="GeneID" id="34602559"/>
<comment type="caution">
    <text evidence="1">The sequence shown here is derived from an EMBL/GenBank/DDBJ whole genome shotgun (WGS) entry which is preliminary data.</text>
</comment>
<evidence type="ECO:0000313" key="2">
    <source>
        <dbReference type="Proteomes" id="UP000077002"/>
    </source>
</evidence>